<accession>A0A8S5TUJ9</accession>
<sequence length="175" mass="20567">MDSKAIYQKANTLVRQTGTRDAEKIAKEIGIWIYDEPSFDTLLGMYTFRWNHRLIFLNPRMEYCLRQMVIAHELGHDSEHRERAKASADGLKEFTLFQMKDTTEYEANAFASHILLDNEEVYDLARSGYDVVQISQQMGSDINLMLIKLQEMNKLGYDFNIPYDPDSRFFRKIHI</sequence>
<dbReference type="EMBL" id="BK015932">
    <property type="protein sequence ID" value="DAF85876.1"/>
    <property type="molecule type" value="Genomic_DNA"/>
</dbReference>
<proteinExistence type="predicted"/>
<evidence type="ECO:0000259" key="1">
    <source>
        <dbReference type="Pfam" id="PF06114"/>
    </source>
</evidence>
<protein>
    <submittedName>
        <fullName evidence="2">IrrE protein</fullName>
    </submittedName>
</protein>
<organism evidence="2">
    <name type="scientific">Siphoviridae sp. ctVJE9</name>
    <dbReference type="NCBI Taxonomy" id="2825530"/>
    <lineage>
        <taxon>Viruses</taxon>
        <taxon>Duplodnaviria</taxon>
        <taxon>Heunggongvirae</taxon>
        <taxon>Uroviricota</taxon>
        <taxon>Caudoviricetes</taxon>
    </lineage>
</organism>
<reference evidence="2" key="1">
    <citation type="journal article" date="2021" name="Proc. Natl. Acad. Sci. U.S.A.">
        <title>A Catalog of Tens of Thousands of Viruses from Human Metagenomes Reveals Hidden Associations with Chronic Diseases.</title>
        <authorList>
            <person name="Tisza M.J."/>
            <person name="Buck C.B."/>
        </authorList>
    </citation>
    <scope>NUCLEOTIDE SEQUENCE</scope>
    <source>
        <strain evidence="2">CtVJE9</strain>
    </source>
</reference>
<evidence type="ECO:0000313" key="2">
    <source>
        <dbReference type="EMBL" id="DAF85876.1"/>
    </source>
</evidence>
<feature type="domain" description="IrrE N-terminal-like" evidence="1">
    <location>
        <begin position="27"/>
        <end position="131"/>
    </location>
</feature>
<dbReference type="Pfam" id="PF06114">
    <property type="entry name" value="Peptidase_M78"/>
    <property type="match status" value="1"/>
</dbReference>
<name>A0A8S5TUJ9_9CAUD</name>
<dbReference type="Gene3D" id="1.10.10.2910">
    <property type="match status" value="1"/>
</dbReference>
<dbReference type="InterPro" id="IPR010359">
    <property type="entry name" value="IrrE_HExxH"/>
</dbReference>